<proteinExistence type="predicted"/>
<gene>
    <name evidence="1" type="ORF">BKM31_47045</name>
</gene>
<dbReference type="EMBL" id="CP017717">
    <property type="protein sequence ID" value="AQZ68018.1"/>
    <property type="molecule type" value="Genomic_DNA"/>
</dbReference>
<dbReference type="STRING" id="1909395.BKM31_47045"/>
<dbReference type="OrthoDB" id="4566578at2"/>
<protein>
    <submittedName>
        <fullName evidence="1">Uncharacterized protein</fullName>
    </submittedName>
</protein>
<accession>A0A1V0ACS0</accession>
<evidence type="ECO:0000313" key="2">
    <source>
        <dbReference type="Proteomes" id="UP000190797"/>
    </source>
</evidence>
<sequence length="61" mass="7141">MADIAFRANAEDERIIRTALREGERPSDVLRRALRLLQREIWHDRLVSGSFRSIEGLPDEH</sequence>
<dbReference type="Proteomes" id="UP000190797">
    <property type="component" value="Chromosome"/>
</dbReference>
<dbReference type="AlphaFoldDB" id="A0A1V0ACS0"/>
<organism evidence="1 2">
    <name type="scientific">[Actinomadura] parvosata subsp. kistnae</name>
    <dbReference type="NCBI Taxonomy" id="1909395"/>
    <lineage>
        <taxon>Bacteria</taxon>
        <taxon>Bacillati</taxon>
        <taxon>Actinomycetota</taxon>
        <taxon>Actinomycetes</taxon>
        <taxon>Streptosporangiales</taxon>
        <taxon>Streptosporangiaceae</taxon>
        <taxon>Nonomuraea</taxon>
    </lineage>
</organism>
<keyword evidence="2" id="KW-1185">Reference proteome</keyword>
<evidence type="ECO:0000313" key="1">
    <source>
        <dbReference type="EMBL" id="AQZ68018.1"/>
    </source>
</evidence>
<reference evidence="2" key="1">
    <citation type="journal article" date="2017" name="Med. Chem. Commun.">
        <title>Nonomuraea sp. ATCC 55076 harbours the largest actinomycete chromosome to date and the kistamicin biosynthetic gene cluster.</title>
        <authorList>
            <person name="Nazari B."/>
            <person name="Forneris C.C."/>
            <person name="Gibson M.I."/>
            <person name="Moon K."/>
            <person name="Schramma K.R."/>
            <person name="Seyedsayamdost M.R."/>
        </authorList>
    </citation>
    <scope>NUCLEOTIDE SEQUENCE [LARGE SCALE GENOMIC DNA]</scope>
    <source>
        <strain evidence="2">ATCC 55076</strain>
    </source>
</reference>
<dbReference type="RefSeq" id="WP_080044335.1">
    <property type="nucleotide sequence ID" value="NZ_CP017717.1"/>
</dbReference>
<name>A0A1V0ACS0_9ACTN</name>
<dbReference type="KEGG" id="noa:BKM31_47045"/>